<comment type="caution">
    <text evidence="3">The sequence shown here is derived from an EMBL/GenBank/DDBJ whole genome shotgun (WGS) entry which is preliminary data.</text>
</comment>
<reference evidence="3 4" key="1">
    <citation type="submission" date="2024-08" db="EMBL/GenBank/DDBJ databases">
        <authorList>
            <person name="Will J Nash"/>
            <person name="Angela Man"/>
            <person name="Seanna McTaggart"/>
            <person name="Kendall Baker"/>
            <person name="Tom Barker"/>
            <person name="Leah Catchpole"/>
            <person name="Alex Durrant"/>
            <person name="Karim Gharbi"/>
            <person name="Naomi Irish"/>
            <person name="Gemy Kaithakottil"/>
            <person name="Debby Ku"/>
            <person name="Aaliyah Providence"/>
            <person name="Felix Shaw"/>
            <person name="David Swarbreck"/>
            <person name="Chris Watkins"/>
            <person name="Ann M. McCartney"/>
            <person name="Giulio Formenti"/>
            <person name="Alice Mouton"/>
            <person name="Noel Vella"/>
            <person name="Bjorn M von Reumont"/>
            <person name="Adriana Vella"/>
            <person name="Wilfried Haerty"/>
        </authorList>
    </citation>
    <scope>NUCLEOTIDE SEQUENCE [LARGE SCALE GENOMIC DNA]</scope>
</reference>
<dbReference type="Pfam" id="PF01607">
    <property type="entry name" value="CBM_14"/>
    <property type="match status" value="1"/>
</dbReference>
<evidence type="ECO:0000313" key="3">
    <source>
        <dbReference type="EMBL" id="CAL7933952.1"/>
    </source>
</evidence>
<dbReference type="Proteomes" id="UP001642520">
    <property type="component" value="Unassembled WGS sequence"/>
</dbReference>
<dbReference type="InterPro" id="IPR002557">
    <property type="entry name" value="Chitin-bd_dom"/>
</dbReference>
<proteinExistence type="predicted"/>
<evidence type="ECO:0000313" key="4">
    <source>
        <dbReference type="Proteomes" id="UP001642520"/>
    </source>
</evidence>
<gene>
    <name evidence="3" type="ORF">XYLVIOL_LOCUS753</name>
</gene>
<feature type="domain" description="Chitin-binding type-2" evidence="2">
    <location>
        <begin position="13"/>
        <end position="76"/>
    </location>
</feature>
<name>A0ABP1N1U3_XYLVO</name>
<dbReference type="SUPFAM" id="SSF57625">
    <property type="entry name" value="Invertebrate chitin-binding proteins"/>
    <property type="match status" value="1"/>
</dbReference>
<feature type="chain" id="PRO_5047441171" description="Chitin-binding type-2 domain-containing protein" evidence="1">
    <location>
        <begin position="27"/>
        <end position="78"/>
    </location>
</feature>
<protein>
    <recommendedName>
        <fullName evidence="2">Chitin-binding type-2 domain-containing protein</fullName>
    </recommendedName>
</protein>
<dbReference type="Gene3D" id="2.170.140.10">
    <property type="entry name" value="Chitin binding domain"/>
    <property type="match status" value="1"/>
</dbReference>
<dbReference type="EMBL" id="CAXAJV020001281">
    <property type="protein sequence ID" value="CAL7933952.1"/>
    <property type="molecule type" value="Genomic_DNA"/>
</dbReference>
<evidence type="ECO:0000256" key="1">
    <source>
        <dbReference type="SAM" id="SignalP"/>
    </source>
</evidence>
<accession>A0ABP1N1U3</accession>
<organism evidence="3 4">
    <name type="scientific">Xylocopa violacea</name>
    <name type="common">Violet carpenter bee</name>
    <name type="synonym">Apis violacea</name>
    <dbReference type="NCBI Taxonomy" id="135666"/>
    <lineage>
        <taxon>Eukaryota</taxon>
        <taxon>Metazoa</taxon>
        <taxon>Ecdysozoa</taxon>
        <taxon>Arthropoda</taxon>
        <taxon>Hexapoda</taxon>
        <taxon>Insecta</taxon>
        <taxon>Pterygota</taxon>
        <taxon>Neoptera</taxon>
        <taxon>Endopterygota</taxon>
        <taxon>Hymenoptera</taxon>
        <taxon>Apocrita</taxon>
        <taxon>Aculeata</taxon>
        <taxon>Apoidea</taxon>
        <taxon>Anthophila</taxon>
        <taxon>Apidae</taxon>
        <taxon>Xylocopa</taxon>
        <taxon>Xylocopa</taxon>
    </lineage>
</organism>
<dbReference type="PROSITE" id="PS50940">
    <property type="entry name" value="CHIT_BIND_II"/>
    <property type="match status" value="1"/>
</dbReference>
<keyword evidence="1" id="KW-0732">Signal</keyword>
<sequence length="78" mass="8472">MANIKFITILLCTILCMGLFYGSAQGQVYPYPGDCRKFMHCDMSGCFIKSCGAGTEFNPAVNTCDYPLANRGGCNNRG</sequence>
<evidence type="ECO:0000259" key="2">
    <source>
        <dbReference type="PROSITE" id="PS50940"/>
    </source>
</evidence>
<dbReference type="SMART" id="SM00494">
    <property type="entry name" value="ChtBD2"/>
    <property type="match status" value="1"/>
</dbReference>
<keyword evidence="4" id="KW-1185">Reference proteome</keyword>
<dbReference type="InterPro" id="IPR036508">
    <property type="entry name" value="Chitin-bd_dom_sf"/>
</dbReference>
<feature type="signal peptide" evidence="1">
    <location>
        <begin position="1"/>
        <end position="26"/>
    </location>
</feature>